<evidence type="ECO:0000259" key="7">
    <source>
        <dbReference type="PROSITE" id="PS50103"/>
    </source>
</evidence>
<dbReference type="Pfam" id="PF00642">
    <property type="entry name" value="zf-CCCH"/>
    <property type="match status" value="1"/>
</dbReference>
<evidence type="ECO:0000256" key="6">
    <source>
        <dbReference type="SAM" id="MobiDB-lite"/>
    </source>
</evidence>
<feature type="compositionally biased region" description="Polar residues" evidence="6">
    <location>
        <begin position="388"/>
        <end position="420"/>
    </location>
</feature>
<feature type="domain" description="C3H1-type" evidence="7">
    <location>
        <begin position="104"/>
        <end position="131"/>
    </location>
</feature>
<keyword evidence="1 5" id="KW-0479">Metal-binding</keyword>
<organism evidence="8 9">
    <name type="scientific">Rhizopogon vinicolor AM-OR11-026</name>
    <dbReference type="NCBI Taxonomy" id="1314800"/>
    <lineage>
        <taxon>Eukaryota</taxon>
        <taxon>Fungi</taxon>
        <taxon>Dikarya</taxon>
        <taxon>Basidiomycota</taxon>
        <taxon>Agaricomycotina</taxon>
        <taxon>Agaricomycetes</taxon>
        <taxon>Agaricomycetidae</taxon>
        <taxon>Boletales</taxon>
        <taxon>Suillineae</taxon>
        <taxon>Rhizopogonaceae</taxon>
        <taxon>Rhizopogon</taxon>
    </lineage>
</organism>
<dbReference type="GO" id="GO:0008270">
    <property type="term" value="F:zinc ion binding"/>
    <property type="evidence" value="ECO:0007669"/>
    <property type="project" value="UniProtKB-KW"/>
</dbReference>
<evidence type="ECO:0000256" key="5">
    <source>
        <dbReference type="PROSITE-ProRule" id="PRU00723"/>
    </source>
</evidence>
<dbReference type="InterPro" id="IPR036855">
    <property type="entry name" value="Znf_CCCH_sf"/>
</dbReference>
<dbReference type="AlphaFoldDB" id="A0A1B7NHI3"/>
<dbReference type="GO" id="GO:0003729">
    <property type="term" value="F:mRNA binding"/>
    <property type="evidence" value="ECO:0007669"/>
    <property type="project" value="InterPro"/>
</dbReference>
<feature type="domain" description="C3H1-type" evidence="7">
    <location>
        <begin position="364"/>
        <end position="386"/>
    </location>
</feature>
<keyword evidence="9" id="KW-1185">Reference proteome</keyword>
<dbReference type="EMBL" id="KV448126">
    <property type="protein sequence ID" value="OAX44353.1"/>
    <property type="molecule type" value="Genomic_DNA"/>
</dbReference>
<dbReference type="PANTHER" id="PTHR12547:SF18">
    <property type="entry name" value="PROTEIN TIS11"/>
    <property type="match status" value="1"/>
</dbReference>
<protein>
    <recommendedName>
        <fullName evidence="7">C3H1-type domain-containing protein</fullName>
    </recommendedName>
</protein>
<dbReference type="Proteomes" id="UP000092154">
    <property type="component" value="Unassembled WGS sequence"/>
</dbReference>
<keyword evidence="3 5" id="KW-0863">Zinc-finger</keyword>
<evidence type="ECO:0000256" key="1">
    <source>
        <dbReference type="ARBA" id="ARBA00022723"/>
    </source>
</evidence>
<dbReference type="InterPro" id="IPR000571">
    <property type="entry name" value="Znf_CCCH"/>
</dbReference>
<feature type="region of interest" description="Disordered" evidence="6">
    <location>
        <begin position="387"/>
        <end position="496"/>
    </location>
</feature>
<feature type="domain" description="C3H1-type" evidence="7">
    <location>
        <begin position="283"/>
        <end position="311"/>
    </location>
</feature>
<dbReference type="STRING" id="1314800.A0A1B7NHI3"/>
<accession>A0A1B7NHI3</accession>
<reference evidence="8 9" key="1">
    <citation type="submission" date="2016-06" db="EMBL/GenBank/DDBJ databases">
        <title>Comparative genomics of the ectomycorrhizal sister species Rhizopogon vinicolor and Rhizopogon vesiculosus (Basidiomycota: Boletales) reveals a divergence of the mating type B locus.</title>
        <authorList>
            <consortium name="DOE Joint Genome Institute"/>
            <person name="Mujic A.B."/>
            <person name="Kuo A."/>
            <person name="Tritt A."/>
            <person name="Lipzen A."/>
            <person name="Chen C."/>
            <person name="Johnson J."/>
            <person name="Sharma A."/>
            <person name="Barry K."/>
            <person name="Grigoriev I.V."/>
            <person name="Spatafora J.W."/>
        </authorList>
    </citation>
    <scope>NUCLEOTIDE SEQUENCE [LARGE SCALE GENOMIC DNA]</scope>
    <source>
        <strain evidence="8 9">AM-OR11-026</strain>
    </source>
</reference>
<dbReference type="Gene3D" id="4.10.1000.10">
    <property type="entry name" value="Zinc finger, CCCH-type"/>
    <property type="match status" value="2"/>
</dbReference>
<dbReference type="InParanoid" id="A0A1B7NHI3"/>
<feature type="zinc finger region" description="C3H1-type" evidence="5">
    <location>
        <begin position="283"/>
        <end position="311"/>
    </location>
</feature>
<dbReference type="InterPro" id="IPR045877">
    <property type="entry name" value="ZFP36-like"/>
</dbReference>
<keyword evidence="2" id="KW-0677">Repeat</keyword>
<keyword evidence="4 5" id="KW-0862">Zinc</keyword>
<dbReference type="InterPro" id="IPR041367">
    <property type="entry name" value="Znf-CCCH_4"/>
</dbReference>
<feature type="compositionally biased region" description="Polar residues" evidence="6">
    <location>
        <begin position="434"/>
        <end position="452"/>
    </location>
</feature>
<feature type="zinc finger region" description="C3H1-type" evidence="5">
    <location>
        <begin position="104"/>
        <end position="131"/>
    </location>
</feature>
<evidence type="ECO:0000256" key="3">
    <source>
        <dbReference type="ARBA" id="ARBA00022771"/>
    </source>
</evidence>
<sequence length="503" mass="56206">MRPHGHKVHQYRGNSDSGLHALPLCLTWQPLYFVSAIVDTVTDSSGQRIPCLSISSSTCCVFLCFCATYMSKAASTSHMFGSVGDLPREEQFPSKAARERRIDPQVSTVCRYYAAGTCRRGSSCRYSHPPLVSVQQAEYPYTEGLDFRTRTQCKGWNQDVLHSFTAFPTTTEHAFQGFDASRDVLDNFSDFSSSNDSVVASDQSLGTAFKVMTVKEAVSSEFFPSYHSGFSQSSQSSPYPNNLVTRYGNVAYPGYYREDIPTGSNFRSPTRRKADEKKKKFIAYKTKPCKFFSASKTCALGDKCTFIHDVEKVRRAKMVNSQDRETKPYHLPPKPRSLLEDFKARDFYPVTWRVIGGGVMMGPPCRAFAARYCPHDTNCRLTHETELETSTNNVVELKSQPSSRQGSPCAQPRLDSNSNTESKRRIVSMEHSILSPTNQGTYEDISNGTNIPPSGCEAREEPSSVRKQSNTHHAASVQRRRTRSMSLPSSPSIFGAPRIFAEL</sequence>
<dbReference type="SUPFAM" id="SSF90229">
    <property type="entry name" value="CCCH zinc finger"/>
    <property type="match status" value="2"/>
</dbReference>
<evidence type="ECO:0000256" key="2">
    <source>
        <dbReference type="ARBA" id="ARBA00022737"/>
    </source>
</evidence>
<gene>
    <name evidence="8" type="ORF">K503DRAFT_450712</name>
</gene>
<feature type="zinc finger region" description="C3H1-type" evidence="5">
    <location>
        <begin position="364"/>
        <end position="386"/>
    </location>
</feature>
<proteinExistence type="predicted"/>
<dbReference type="PANTHER" id="PTHR12547">
    <property type="entry name" value="CCCH ZINC FINGER/TIS11-RELATED"/>
    <property type="match status" value="1"/>
</dbReference>
<dbReference type="Pfam" id="PF18044">
    <property type="entry name" value="zf-CCCH_4"/>
    <property type="match status" value="1"/>
</dbReference>
<dbReference type="SMART" id="SM00356">
    <property type="entry name" value="ZnF_C3H1"/>
    <property type="match status" value="3"/>
</dbReference>
<dbReference type="OrthoDB" id="411372at2759"/>
<evidence type="ECO:0000313" key="9">
    <source>
        <dbReference type="Proteomes" id="UP000092154"/>
    </source>
</evidence>
<evidence type="ECO:0000256" key="4">
    <source>
        <dbReference type="ARBA" id="ARBA00022833"/>
    </source>
</evidence>
<dbReference type="PROSITE" id="PS50103">
    <property type="entry name" value="ZF_C3H1"/>
    <property type="match status" value="3"/>
</dbReference>
<evidence type="ECO:0000313" key="8">
    <source>
        <dbReference type="EMBL" id="OAX44353.1"/>
    </source>
</evidence>
<name>A0A1B7NHI3_9AGAM</name>